<dbReference type="InterPro" id="IPR036397">
    <property type="entry name" value="RNaseH_sf"/>
</dbReference>
<evidence type="ECO:0008006" key="5">
    <source>
        <dbReference type="Google" id="ProtNLM"/>
    </source>
</evidence>
<evidence type="ECO:0000259" key="1">
    <source>
        <dbReference type="Pfam" id="PF13456"/>
    </source>
</evidence>
<keyword evidence="4" id="KW-1185">Reference proteome</keyword>
<organism evidence="3 4">
    <name type="scientific">Cannabis sativa</name>
    <name type="common">Hemp</name>
    <name type="synonym">Marijuana</name>
    <dbReference type="NCBI Taxonomy" id="3483"/>
    <lineage>
        <taxon>Eukaryota</taxon>
        <taxon>Viridiplantae</taxon>
        <taxon>Streptophyta</taxon>
        <taxon>Embryophyta</taxon>
        <taxon>Tracheophyta</taxon>
        <taxon>Spermatophyta</taxon>
        <taxon>Magnoliopsida</taxon>
        <taxon>eudicotyledons</taxon>
        <taxon>Gunneridae</taxon>
        <taxon>Pentapetalae</taxon>
        <taxon>rosids</taxon>
        <taxon>fabids</taxon>
        <taxon>Rosales</taxon>
        <taxon>Cannabaceae</taxon>
        <taxon>Cannabis</taxon>
    </lineage>
</organism>
<dbReference type="Pfam" id="PF13456">
    <property type="entry name" value="RVT_3"/>
    <property type="match status" value="1"/>
</dbReference>
<proteinExistence type="predicted"/>
<protein>
    <recommendedName>
        <fullName evidence="5">RNase H type-1 domain-containing protein</fullName>
    </recommendedName>
</protein>
<feature type="domain" description="RNase H type-1" evidence="1">
    <location>
        <begin position="185"/>
        <end position="268"/>
    </location>
</feature>
<accession>A0A7J6GAM6</accession>
<dbReference type="Proteomes" id="UP000583929">
    <property type="component" value="Unassembled WGS sequence"/>
</dbReference>
<gene>
    <name evidence="3" type="ORF">G4B88_021015</name>
</gene>
<evidence type="ECO:0000259" key="2">
    <source>
        <dbReference type="Pfam" id="PF13966"/>
    </source>
</evidence>
<dbReference type="GO" id="GO:0004523">
    <property type="term" value="F:RNA-DNA hybrid ribonuclease activity"/>
    <property type="evidence" value="ECO:0007669"/>
    <property type="project" value="InterPro"/>
</dbReference>
<name>A0A7J6GAM6_CANSA</name>
<dbReference type="GO" id="GO:0003676">
    <property type="term" value="F:nucleic acid binding"/>
    <property type="evidence" value="ECO:0007669"/>
    <property type="project" value="InterPro"/>
</dbReference>
<dbReference type="Pfam" id="PF13966">
    <property type="entry name" value="zf-RVT"/>
    <property type="match status" value="1"/>
</dbReference>
<dbReference type="SUPFAM" id="SSF53098">
    <property type="entry name" value="Ribonuclease H-like"/>
    <property type="match status" value="1"/>
</dbReference>
<dbReference type="InterPro" id="IPR002156">
    <property type="entry name" value="RNaseH_domain"/>
</dbReference>
<dbReference type="EMBL" id="JAATIQ010000125">
    <property type="protein sequence ID" value="KAF4379882.1"/>
    <property type="molecule type" value="Genomic_DNA"/>
</dbReference>
<dbReference type="InterPro" id="IPR026960">
    <property type="entry name" value="RVT-Znf"/>
</dbReference>
<sequence length="289" mass="33480">MEEPSGIGKTKGDWNKEKIHAYFHNEDIPWILGTPVDTQEEDVLTWPFSPNRHYLVKSGYRVARELNICPTRCSNMDQINTWWKMWWHLQLPSRIKLFGWKLCHNWLPAKSNLIHRGMTLDPLCNQCGGTMFDILVEIRHQLSKEEFEELYRYPEGQSELLAGPPDGVYCVHCDAALIPGKEGVGLGFIWTNWSGKIMAAGMQFLPHLCSVIIAEAEAVLAALKDYLIDTNSRFEVRTDCKKLVDEFNGDCDSLITVRPVINKIKRHQRYWCSIRINTINDIEQQYRKV</sequence>
<evidence type="ECO:0000313" key="3">
    <source>
        <dbReference type="EMBL" id="KAF4379882.1"/>
    </source>
</evidence>
<dbReference type="InterPro" id="IPR012337">
    <property type="entry name" value="RNaseH-like_sf"/>
</dbReference>
<evidence type="ECO:0000313" key="4">
    <source>
        <dbReference type="Proteomes" id="UP000583929"/>
    </source>
</evidence>
<reference evidence="3 4" key="1">
    <citation type="journal article" date="2020" name="bioRxiv">
        <title>Sequence and annotation of 42 cannabis genomes reveals extensive copy number variation in cannabinoid synthesis and pathogen resistance genes.</title>
        <authorList>
            <person name="Mckernan K.J."/>
            <person name="Helbert Y."/>
            <person name="Kane L.T."/>
            <person name="Ebling H."/>
            <person name="Zhang L."/>
            <person name="Liu B."/>
            <person name="Eaton Z."/>
            <person name="Mclaughlin S."/>
            <person name="Kingan S."/>
            <person name="Baybayan P."/>
            <person name="Concepcion G."/>
            <person name="Jordan M."/>
            <person name="Riva A."/>
            <person name="Barbazuk W."/>
            <person name="Harkins T."/>
        </authorList>
    </citation>
    <scope>NUCLEOTIDE SEQUENCE [LARGE SCALE GENOMIC DNA]</scope>
    <source>
        <strain evidence="4">cv. Jamaican Lion 4</strain>
        <tissue evidence="3">Leaf</tissue>
    </source>
</reference>
<feature type="domain" description="Reverse transcriptase zinc-binding" evidence="2">
    <location>
        <begin position="77"/>
        <end position="129"/>
    </location>
</feature>
<dbReference type="Gene3D" id="3.30.420.10">
    <property type="entry name" value="Ribonuclease H-like superfamily/Ribonuclease H"/>
    <property type="match status" value="1"/>
</dbReference>
<comment type="caution">
    <text evidence="3">The sequence shown here is derived from an EMBL/GenBank/DDBJ whole genome shotgun (WGS) entry which is preliminary data.</text>
</comment>
<dbReference type="AlphaFoldDB" id="A0A7J6GAM6"/>